<dbReference type="InterPro" id="IPR016032">
    <property type="entry name" value="Sig_transdc_resp-reg_C-effctor"/>
</dbReference>
<dbReference type="EMBL" id="CP041692">
    <property type="protein sequence ID" value="QDP98804.1"/>
    <property type="molecule type" value="Genomic_DNA"/>
</dbReference>
<evidence type="ECO:0000256" key="3">
    <source>
        <dbReference type="ARBA" id="ARBA00023163"/>
    </source>
</evidence>
<dbReference type="Pfam" id="PF00196">
    <property type="entry name" value="GerE"/>
    <property type="match status" value="1"/>
</dbReference>
<evidence type="ECO:0000259" key="5">
    <source>
        <dbReference type="PROSITE" id="PS50043"/>
    </source>
</evidence>
<reference evidence="6 7" key="1">
    <citation type="submission" date="2019-07" db="EMBL/GenBank/DDBJ databases">
        <title>Microlunatus dokdonensis sp. nov. isolated from the rhizospheric soil of the wild plant Elymus tsukushiensis.</title>
        <authorList>
            <person name="Ghim S.-Y."/>
            <person name="Hwang Y.-J."/>
            <person name="Son J.-S."/>
            <person name="Shin J.-H."/>
        </authorList>
    </citation>
    <scope>NUCLEOTIDE SEQUENCE [LARGE SCALE GENOMIC DNA]</scope>
    <source>
        <strain evidence="6 7">KUDC0627</strain>
    </source>
</reference>
<name>A0A516Q5V5_9ACTN</name>
<feature type="region of interest" description="Disordered" evidence="4">
    <location>
        <begin position="256"/>
        <end position="286"/>
    </location>
</feature>
<evidence type="ECO:0000256" key="1">
    <source>
        <dbReference type="ARBA" id="ARBA00023015"/>
    </source>
</evidence>
<dbReference type="AlphaFoldDB" id="A0A516Q5V5"/>
<dbReference type="PROSITE" id="PS50043">
    <property type="entry name" value="HTH_LUXR_2"/>
    <property type="match status" value="1"/>
</dbReference>
<dbReference type="PANTHER" id="PTHR44688">
    <property type="entry name" value="DNA-BINDING TRANSCRIPTIONAL ACTIVATOR DEVR_DOSR"/>
    <property type="match status" value="1"/>
</dbReference>
<sequence length="387" mass="41921">MLAELDRPVSIVLDGYDLADAVLTDGLIFLLGHSGGKFRPMLVCRTDPKLPLARLRLSGTIAEVGMADLAFTAGETGELLERGGIEVGPPAVARLTEHARGWAAGIRFASLELERGADPEVQIPRLAGDTGDISQFLMAEMLRTQTPQEREVLLRTSVVDVLEPGLIEALGGRLAARTLARLARANVLLEAVSPPGWYRYHPFFREFLVAELANGSPSRLTRLRRRAAEWYRAKGQIPDVPGPSRGPLTPVTAATATSDRTGYDPGARDRVDGKRLSGDRSGAARTRVRTAGATPALRVVVNRAAIGQPDSLATEPSVIEPLTPRETEVLGYLAELLTTDEIAAAMFVSVNTIRTHIRNILRKLAVSRRNEAVRRARALSLLQSDAR</sequence>
<evidence type="ECO:0000256" key="4">
    <source>
        <dbReference type="SAM" id="MobiDB-lite"/>
    </source>
</evidence>
<evidence type="ECO:0000313" key="6">
    <source>
        <dbReference type="EMBL" id="QDP98804.1"/>
    </source>
</evidence>
<dbReference type="InterPro" id="IPR059106">
    <property type="entry name" value="WHD_MalT"/>
</dbReference>
<dbReference type="GO" id="GO:0006355">
    <property type="term" value="P:regulation of DNA-templated transcription"/>
    <property type="evidence" value="ECO:0007669"/>
    <property type="project" value="InterPro"/>
</dbReference>
<dbReference type="OrthoDB" id="3733410at2"/>
<dbReference type="InterPro" id="IPR036388">
    <property type="entry name" value="WH-like_DNA-bd_sf"/>
</dbReference>
<keyword evidence="3" id="KW-0804">Transcription</keyword>
<dbReference type="InterPro" id="IPR000792">
    <property type="entry name" value="Tscrpt_reg_LuxR_C"/>
</dbReference>
<dbReference type="Proteomes" id="UP000319263">
    <property type="component" value="Chromosome"/>
</dbReference>
<keyword evidence="2" id="KW-0238">DNA-binding</keyword>
<protein>
    <recommendedName>
        <fullName evidence="5">HTH luxR-type domain-containing protein</fullName>
    </recommendedName>
</protein>
<evidence type="ECO:0000256" key="2">
    <source>
        <dbReference type="ARBA" id="ARBA00023125"/>
    </source>
</evidence>
<gene>
    <name evidence="6" type="ORF">FOE78_14145</name>
</gene>
<dbReference type="KEGG" id="mik:FOE78_14145"/>
<organism evidence="6 7">
    <name type="scientific">Microlunatus elymi</name>
    <dbReference type="NCBI Taxonomy" id="2596828"/>
    <lineage>
        <taxon>Bacteria</taxon>
        <taxon>Bacillati</taxon>
        <taxon>Actinomycetota</taxon>
        <taxon>Actinomycetes</taxon>
        <taxon>Propionibacteriales</taxon>
        <taxon>Propionibacteriaceae</taxon>
        <taxon>Microlunatus</taxon>
    </lineage>
</organism>
<dbReference type="Gene3D" id="1.10.10.10">
    <property type="entry name" value="Winged helix-like DNA-binding domain superfamily/Winged helix DNA-binding domain"/>
    <property type="match status" value="1"/>
</dbReference>
<evidence type="ECO:0000313" key="7">
    <source>
        <dbReference type="Proteomes" id="UP000319263"/>
    </source>
</evidence>
<dbReference type="GO" id="GO:0003677">
    <property type="term" value="F:DNA binding"/>
    <property type="evidence" value="ECO:0007669"/>
    <property type="project" value="UniProtKB-KW"/>
</dbReference>
<feature type="domain" description="HTH luxR-type" evidence="5">
    <location>
        <begin position="315"/>
        <end position="380"/>
    </location>
</feature>
<keyword evidence="1" id="KW-0805">Transcription regulation</keyword>
<accession>A0A516Q5V5</accession>
<dbReference type="PANTHER" id="PTHR44688:SF16">
    <property type="entry name" value="DNA-BINDING TRANSCRIPTIONAL ACTIVATOR DEVR_DOSR"/>
    <property type="match status" value="1"/>
</dbReference>
<dbReference type="SMART" id="SM00421">
    <property type="entry name" value="HTH_LUXR"/>
    <property type="match status" value="1"/>
</dbReference>
<keyword evidence="7" id="KW-1185">Reference proteome</keyword>
<dbReference type="PRINTS" id="PR00038">
    <property type="entry name" value="HTHLUXR"/>
</dbReference>
<dbReference type="CDD" id="cd06170">
    <property type="entry name" value="LuxR_C_like"/>
    <property type="match status" value="1"/>
</dbReference>
<feature type="compositionally biased region" description="Basic and acidic residues" evidence="4">
    <location>
        <begin position="266"/>
        <end position="278"/>
    </location>
</feature>
<proteinExistence type="predicted"/>
<dbReference type="Pfam" id="PF25873">
    <property type="entry name" value="WHD_MalT"/>
    <property type="match status" value="1"/>
</dbReference>
<dbReference type="SUPFAM" id="SSF46894">
    <property type="entry name" value="C-terminal effector domain of the bipartite response regulators"/>
    <property type="match status" value="1"/>
</dbReference>